<evidence type="ECO:0000256" key="3">
    <source>
        <dbReference type="ARBA" id="ARBA00023163"/>
    </source>
</evidence>
<dbReference type="InterPro" id="IPR036388">
    <property type="entry name" value="WH-like_DNA-bd_sf"/>
</dbReference>
<dbReference type="PANTHER" id="PTHR30136:SF35">
    <property type="entry name" value="HTH-TYPE TRANSCRIPTIONAL REGULATOR RV1719"/>
    <property type="match status" value="1"/>
</dbReference>
<dbReference type="SMART" id="SM00346">
    <property type="entry name" value="HTH_ICLR"/>
    <property type="match status" value="1"/>
</dbReference>
<evidence type="ECO:0000256" key="2">
    <source>
        <dbReference type="ARBA" id="ARBA00023125"/>
    </source>
</evidence>
<dbReference type="InterPro" id="IPR029016">
    <property type="entry name" value="GAF-like_dom_sf"/>
</dbReference>
<dbReference type="STRING" id="995062.SAMN04489718_2355"/>
<sequence length="261" mass="28408">MTDPAERSEDNAKRGDMVGKALRVLNLLGEAPNGATLSELARRAGYPVSTTHRLLNSIAREQFAVIDEERRWHLGLRMFELGQRVLSARGFAGVTTPVLQRVSERTGEPTLMSFREGHEQLYVNHAEGSQQIQITGEPGKRGPLHCTAMGKCLIAFAPEETREQLVSELHLEKLGPRTITDRAAFRETIEQVRADGFAVADEEHEEGILAVGVPVLTPDGTVAASVSTAVPAFRSSLEELYTHLGPLRQAARELAAGLPSG</sequence>
<dbReference type="Pfam" id="PF09339">
    <property type="entry name" value="HTH_IclR"/>
    <property type="match status" value="1"/>
</dbReference>
<dbReference type="EMBL" id="FNKO01000002">
    <property type="protein sequence ID" value="SDQ83175.1"/>
    <property type="molecule type" value="Genomic_DNA"/>
</dbReference>
<dbReference type="SUPFAM" id="SSF55781">
    <property type="entry name" value="GAF domain-like"/>
    <property type="match status" value="1"/>
</dbReference>
<keyword evidence="7" id="KW-1185">Reference proteome</keyword>
<keyword evidence="1" id="KW-0805">Transcription regulation</keyword>
<feature type="domain" description="HTH iclR-type" evidence="4">
    <location>
        <begin position="15"/>
        <end position="76"/>
    </location>
</feature>
<proteinExistence type="predicted"/>
<dbReference type="PANTHER" id="PTHR30136">
    <property type="entry name" value="HELIX-TURN-HELIX TRANSCRIPTIONAL REGULATOR, ICLR FAMILY"/>
    <property type="match status" value="1"/>
</dbReference>
<dbReference type="Gene3D" id="3.30.450.40">
    <property type="match status" value="1"/>
</dbReference>
<evidence type="ECO:0000256" key="1">
    <source>
        <dbReference type="ARBA" id="ARBA00023015"/>
    </source>
</evidence>
<name>A0A1H1E349_9ACTN</name>
<evidence type="ECO:0000313" key="7">
    <source>
        <dbReference type="Proteomes" id="UP000199301"/>
    </source>
</evidence>
<dbReference type="GO" id="GO:0003700">
    <property type="term" value="F:DNA-binding transcription factor activity"/>
    <property type="evidence" value="ECO:0007669"/>
    <property type="project" value="TreeGrafter"/>
</dbReference>
<dbReference type="InterPro" id="IPR005471">
    <property type="entry name" value="Tscrpt_reg_IclR_N"/>
</dbReference>
<dbReference type="InterPro" id="IPR036390">
    <property type="entry name" value="WH_DNA-bd_sf"/>
</dbReference>
<dbReference type="InterPro" id="IPR050707">
    <property type="entry name" value="HTH_MetabolicPath_Reg"/>
</dbReference>
<dbReference type="InterPro" id="IPR014757">
    <property type="entry name" value="Tscrpt_reg_IclR_C"/>
</dbReference>
<dbReference type="GO" id="GO:0045892">
    <property type="term" value="P:negative regulation of DNA-templated transcription"/>
    <property type="evidence" value="ECO:0007669"/>
    <property type="project" value="TreeGrafter"/>
</dbReference>
<dbReference type="PROSITE" id="PS51077">
    <property type="entry name" value="HTH_ICLR"/>
    <property type="match status" value="1"/>
</dbReference>
<dbReference type="Pfam" id="PF01614">
    <property type="entry name" value="IclR_C"/>
    <property type="match status" value="1"/>
</dbReference>
<organism evidence="6 7">
    <name type="scientific">Actinopolyspora saharensis</name>
    <dbReference type="NCBI Taxonomy" id="995062"/>
    <lineage>
        <taxon>Bacteria</taxon>
        <taxon>Bacillati</taxon>
        <taxon>Actinomycetota</taxon>
        <taxon>Actinomycetes</taxon>
        <taxon>Actinopolysporales</taxon>
        <taxon>Actinopolysporaceae</taxon>
        <taxon>Actinopolyspora</taxon>
    </lineage>
</organism>
<keyword evidence="3" id="KW-0804">Transcription</keyword>
<dbReference type="PROSITE" id="PS51078">
    <property type="entry name" value="ICLR_ED"/>
    <property type="match status" value="1"/>
</dbReference>
<evidence type="ECO:0000313" key="6">
    <source>
        <dbReference type="EMBL" id="SDQ83175.1"/>
    </source>
</evidence>
<accession>A0A1H1E349</accession>
<feature type="domain" description="IclR-ED" evidence="5">
    <location>
        <begin position="77"/>
        <end position="260"/>
    </location>
</feature>
<evidence type="ECO:0000259" key="4">
    <source>
        <dbReference type="PROSITE" id="PS51077"/>
    </source>
</evidence>
<evidence type="ECO:0000259" key="5">
    <source>
        <dbReference type="PROSITE" id="PS51078"/>
    </source>
</evidence>
<dbReference type="RefSeq" id="WP_217637844.1">
    <property type="nucleotide sequence ID" value="NZ_FNKO01000002.1"/>
</dbReference>
<dbReference type="SUPFAM" id="SSF46785">
    <property type="entry name" value="Winged helix' DNA-binding domain"/>
    <property type="match status" value="1"/>
</dbReference>
<dbReference type="Proteomes" id="UP000199301">
    <property type="component" value="Unassembled WGS sequence"/>
</dbReference>
<dbReference type="GO" id="GO:0003677">
    <property type="term" value="F:DNA binding"/>
    <property type="evidence" value="ECO:0007669"/>
    <property type="project" value="UniProtKB-KW"/>
</dbReference>
<reference evidence="7" key="1">
    <citation type="submission" date="2016-10" db="EMBL/GenBank/DDBJ databases">
        <authorList>
            <person name="Varghese N."/>
            <person name="Submissions S."/>
        </authorList>
    </citation>
    <scope>NUCLEOTIDE SEQUENCE [LARGE SCALE GENOMIC DNA]</scope>
    <source>
        <strain evidence="7">DSM 45459</strain>
    </source>
</reference>
<protein>
    <submittedName>
        <fullName evidence="6">DNA-binding transcriptional regulator, IclR family</fullName>
    </submittedName>
</protein>
<keyword evidence="2 6" id="KW-0238">DNA-binding</keyword>
<gene>
    <name evidence="6" type="ORF">SAMN04489718_2355</name>
</gene>
<dbReference type="AlphaFoldDB" id="A0A1H1E349"/>
<dbReference type="Gene3D" id="1.10.10.10">
    <property type="entry name" value="Winged helix-like DNA-binding domain superfamily/Winged helix DNA-binding domain"/>
    <property type="match status" value="1"/>
</dbReference>